<dbReference type="InterPro" id="IPR034804">
    <property type="entry name" value="SQR/QFR_C/D"/>
</dbReference>
<evidence type="ECO:0000313" key="17">
    <source>
        <dbReference type="EMBL" id="KGM89379.1"/>
    </source>
</evidence>
<sequence length="123" mass="13056">MRYLTARKRAEGKGAAGTGTEHFWYMKLSGVGLALIIPVFLVAFGRALGGDRAEVLAAFSHPAMAILTGLVIFFGLRHFASGAQTMIEDYSHGSTRRGLIIAVTVLSYGLIATGLFALAKIAL</sequence>
<comment type="function">
    <text evidence="2">Membrane-anchoring subunit of succinate dehydrogenase (SDH).</text>
</comment>
<dbReference type="Pfam" id="PF01127">
    <property type="entry name" value="Sdh_cyt"/>
    <property type="match status" value="1"/>
</dbReference>
<keyword evidence="9" id="KW-0349">Heme</keyword>
<dbReference type="InterPro" id="IPR014312">
    <property type="entry name" value="Succ_DH_anchor"/>
</dbReference>
<keyword evidence="10 16" id="KW-0812">Transmembrane</keyword>
<keyword evidence="14" id="KW-0408">Iron</keyword>
<accession>A0A0A0HS26</accession>
<dbReference type="EMBL" id="AONH01000002">
    <property type="protein sequence ID" value="KGM89379.1"/>
    <property type="molecule type" value="Genomic_DNA"/>
</dbReference>
<reference evidence="17 18" key="1">
    <citation type="submission" date="2013-01" db="EMBL/GenBank/DDBJ databases">
        <authorList>
            <person name="Fiebig A."/>
            <person name="Goeker M."/>
            <person name="Klenk H.-P.P."/>
        </authorList>
    </citation>
    <scope>NUCLEOTIDE SEQUENCE [LARGE SCALE GENOMIC DNA]</scope>
    <source>
        <strain evidence="17 18">DSM 17069</strain>
    </source>
</reference>
<evidence type="ECO:0000256" key="15">
    <source>
        <dbReference type="ARBA" id="ARBA00023136"/>
    </source>
</evidence>
<evidence type="ECO:0000256" key="12">
    <source>
        <dbReference type="ARBA" id="ARBA00022982"/>
    </source>
</evidence>
<dbReference type="PATRIC" id="fig|1288298.3.peg.873"/>
<keyword evidence="15 16" id="KW-0472">Membrane</keyword>
<evidence type="ECO:0000256" key="14">
    <source>
        <dbReference type="ARBA" id="ARBA00023004"/>
    </source>
</evidence>
<organism evidence="17 18">
    <name type="scientific">Roseovarius mucosus DSM 17069</name>
    <dbReference type="NCBI Taxonomy" id="1288298"/>
    <lineage>
        <taxon>Bacteria</taxon>
        <taxon>Pseudomonadati</taxon>
        <taxon>Pseudomonadota</taxon>
        <taxon>Alphaproteobacteria</taxon>
        <taxon>Rhodobacterales</taxon>
        <taxon>Roseobacteraceae</taxon>
        <taxon>Roseovarius</taxon>
    </lineage>
</organism>
<dbReference type="AlphaFoldDB" id="A0A0A0HS26"/>
<evidence type="ECO:0000256" key="4">
    <source>
        <dbReference type="ARBA" id="ARBA00005163"/>
    </source>
</evidence>
<evidence type="ECO:0000256" key="11">
    <source>
        <dbReference type="ARBA" id="ARBA00022723"/>
    </source>
</evidence>
<comment type="subcellular location">
    <subcellularLocation>
        <location evidence="3">Membrane</location>
        <topology evidence="3">Multi-pass membrane protein</topology>
    </subcellularLocation>
</comment>
<evidence type="ECO:0000256" key="1">
    <source>
        <dbReference type="ARBA" id="ARBA00001971"/>
    </source>
</evidence>
<evidence type="ECO:0000256" key="16">
    <source>
        <dbReference type="SAM" id="Phobius"/>
    </source>
</evidence>
<comment type="cofactor">
    <cofactor evidence="1">
        <name>heme</name>
        <dbReference type="ChEBI" id="CHEBI:30413"/>
    </cofactor>
</comment>
<dbReference type="Proteomes" id="UP000030021">
    <property type="component" value="Unassembled WGS sequence"/>
</dbReference>
<keyword evidence="11" id="KW-0479">Metal-binding</keyword>
<feature type="transmembrane region" description="Helical" evidence="16">
    <location>
        <begin position="99"/>
        <end position="119"/>
    </location>
</feature>
<dbReference type="GO" id="GO:0016491">
    <property type="term" value="F:oxidoreductase activity"/>
    <property type="evidence" value="ECO:0007669"/>
    <property type="project" value="UniProtKB-KW"/>
</dbReference>
<dbReference type="GO" id="GO:0016020">
    <property type="term" value="C:membrane"/>
    <property type="evidence" value="ECO:0007669"/>
    <property type="project" value="UniProtKB-SubCell"/>
</dbReference>
<dbReference type="eggNOG" id="COG2142">
    <property type="taxonomic scope" value="Bacteria"/>
</dbReference>
<keyword evidence="17" id="KW-0560">Oxidoreductase</keyword>
<evidence type="ECO:0000256" key="2">
    <source>
        <dbReference type="ARBA" id="ARBA00004050"/>
    </source>
</evidence>
<evidence type="ECO:0000256" key="5">
    <source>
        <dbReference type="ARBA" id="ARBA00011558"/>
    </source>
</evidence>
<keyword evidence="12" id="KW-0249">Electron transport</keyword>
<evidence type="ECO:0000256" key="3">
    <source>
        <dbReference type="ARBA" id="ARBA00004141"/>
    </source>
</evidence>
<evidence type="ECO:0000313" key="18">
    <source>
        <dbReference type="Proteomes" id="UP000030021"/>
    </source>
</evidence>
<dbReference type="RefSeq" id="WP_037270293.1">
    <property type="nucleotide sequence ID" value="NZ_KN293976.1"/>
</dbReference>
<comment type="pathway">
    <text evidence="4">Carbohydrate metabolism; tricarboxylic acid cycle.</text>
</comment>
<dbReference type="GO" id="GO:0006099">
    <property type="term" value="P:tricarboxylic acid cycle"/>
    <property type="evidence" value="ECO:0007669"/>
    <property type="project" value="UniProtKB-UniPathway"/>
</dbReference>
<gene>
    <name evidence="17" type="ORF">rosmuc_00863</name>
</gene>
<dbReference type="SUPFAM" id="SSF81343">
    <property type="entry name" value="Fumarate reductase respiratory complex transmembrane subunits"/>
    <property type="match status" value="1"/>
</dbReference>
<proteinExistence type="predicted"/>
<protein>
    <recommendedName>
        <fullName evidence="6">Succinate dehydrogenase hydrophobic membrane anchor subunit</fullName>
    </recommendedName>
</protein>
<comment type="subunit">
    <text evidence="5">Part of an enzyme complex containing four subunits: a flavoprotein, an iron-sulfur protein, plus two membrane-anchoring proteins, SdhC and SdhD.</text>
</comment>
<feature type="transmembrane region" description="Helical" evidence="16">
    <location>
        <begin position="23"/>
        <end position="44"/>
    </location>
</feature>
<evidence type="ECO:0000256" key="8">
    <source>
        <dbReference type="ARBA" id="ARBA00022532"/>
    </source>
</evidence>
<evidence type="ECO:0000256" key="9">
    <source>
        <dbReference type="ARBA" id="ARBA00022617"/>
    </source>
</evidence>
<evidence type="ECO:0000256" key="6">
    <source>
        <dbReference type="ARBA" id="ARBA00019425"/>
    </source>
</evidence>
<dbReference type="InterPro" id="IPR000701">
    <property type="entry name" value="SuccDH_FuR_B_TM-su"/>
</dbReference>
<dbReference type="HOGENOM" id="CLU_151315_0_1_5"/>
<dbReference type="CDD" id="cd03495">
    <property type="entry name" value="SQR_TypeC_SdhD_like"/>
    <property type="match status" value="1"/>
</dbReference>
<evidence type="ECO:0000256" key="13">
    <source>
        <dbReference type="ARBA" id="ARBA00022989"/>
    </source>
</evidence>
<dbReference type="STRING" id="215743.ROSMUCSMR3_02340"/>
<dbReference type="NCBIfam" id="TIGR02968">
    <property type="entry name" value="succ_dehyd_anc"/>
    <property type="match status" value="1"/>
</dbReference>
<feature type="transmembrane region" description="Helical" evidence="16">
    <location>
        <begin position="56"/>
        <end position="79"/>
    </location>
</feature>
<keyword evidence="7" id="KW-0813">Transport</keyword>
<comment type="caution">
    <text evidence="17">The sequence shown here is derived from an EMBL/GenBank/DDBJ whole genome shotgun (WGS) entry which is preliminary data.</text>
</comment>
<evidence type="ECO:0000256" key="10">
    <source>
        <dbReference type="ARBA" id="ARBA00022692"/>
    </source>
</evidence>
<evidence type="ECO:0000256" key="7">
    <source>
        <dbReference type="ARBA" id="ARBA00022448"/>
    </source>
</evidence>
<dbReference type="Gene3D" id="1.20.1300.10">
    <property type="entry name" value="Fumarate reductase/succinate dehydrogenase, transmembrane subunit"/>
    <property type="match status" value="1"/>
</dbReference>
<dbReference type="UniPathway" id="UPA00223"/>
<dbReference type="GO" id="GO:0046872">
    <property type="term" value="F:metal ion binding"/>
    <property type="evidence" value="ECO:0007669"/>
    <property type="project" value="UniProtKB-KW"/>
</dbReference>
<name>A0A0A0HS26_9RHOB</name>
<dbReference type="OrthoDB" id="9809280at2"/>
<keyword evidence="8" id="KW-0816">Tricarboxylic acid cycle</keyword>
<keyword evidence="13 16" id="KW-1133">Transmembrane helix</keyword>
<dbReference type="GO" id="GO:0020037">
    <property type="term" value="F:heme binding"/>
    <property type="evidence" value="ECO:0007669"/>
    <property type="project" value="InterPro"/>
</dbReference>